<feature type="binding site" evidence="6">
    <location>
        <position position="46"/>
    </location>
    <ligand>
        <name>ATP</name>
        <dbReference type="ChEBI" id="CHEBI:30616"/>
    </ligand>
</feature>
<keyword evidence="2" id="KW-0808">Transferase</keyword>
<protein>
    <submittedName>
        <fullName evidence="9">MAP/microtubule affinity-regulating kinase 3 like protein</fullName>
    </submittedName>
</protein>
<dbReference type="SUPFAM" id="SSF56112">
    <property type="entry name" value="Protein kinase-like (PK-like)"/>
    <property type="match status" value="1"/>
</dbReference>
<accession>A0A8T0FZG0</accession>
<keyword evidence="5 6" id="KW-0067">ATP-binding</keyword>
<evidence type="ECO:0000256" key="4">
    <source>
        <dbReference type="ARBA" id="ARBA00022777"/>
    </source>
</evidence>
<gene>
    <name evidence="9" type="ORF">HNY73_000854</name>
</gene>
<dbReference type="EMBL" id="JABXBU010000001">
    <property type="protein sequence ID" value="KAF8796484.1"/>
    <property type="molecule type" value="Genomic_DNA"/>
</dbReference>
<evidence type="ECO:0000313" key="9">
    <source>
        <dbReference type="EMBL" id="KAF8796484.1"/>
    </source>
</evidence>
<dbReference type="Proteomes" id="UP000807504">
    <property type="component" value="Unassembled WGS sequence"/>
</dbReference>
<feature type="region of interest" description="Disordered" evidence="7">
    <location>
        <begin position="517"/>
        <end position="538"/>
    </location>
</feature>
<dbReference type="PANTHER" id="PTHR24346">
    <property type="entry name" value="MAP/MICROTUBULE AFFINITY-REGULATING KINASE"/>
    <property type="match status" value="1"/>
</dbReference>
<comment type="caution">
    <text evidence="9">The sequence shown here is derived from an EMBL/GenBank/DDBJ whole genome shotgun (WGS) entry which is preliminary data.</text>
</comment>
<dbReference type="InterPro" id="IPR000719">
    <property type="entry name" value="Prot_kinase_dom"/>
</dbReference>
<proteinExistence type="predicted"/>
<keyword evidence="3 6" id="KW-0547">Nucleotide-binding</keyword>
<dbReference type="InterPro" id="IPR011009">
    <property type="entry name" value="Kinase-like_dom_sf"/>
</dbReference>
<evidence type="ECO:0000256" key="5">
    <source>
        <dbReference type="ARBA" id="ARBA00022840"/>
    </source>
</evidence>
<feature type="region of interest" description="Disordered" evidence="7">
    <location>
        <begin position="376"/>
        <end position="413"/>
    </location>
</feature>
<dbReference type="PROSITE" id="PS00108">
    <property type="entry name" value="PROTEIN_KINASE_ST"/>
    <property type="match status" value="1"/>
</dbReference>
<organism evidence="9 10">
    <name type="scientific">Argiope bruennichi</name>
    <name type="common">Wasp spider</name>
    <name type="synonym">Aranea bruennichi</name>
    <dbReference type="NCBI Taxonomy" id="94029"/>
    <lineage>
        <taxon>Eukaryota</taxon>
        <taxon>Metazoa</taxon>
        <taxon>Ecdysozoa</taxon>
        <taxon>Arthropoda</taxon>
        <taxon>Chelicerata</taxon>
        <taxon>Arachnida</taxon>
        <taxon>Araneae</taxon>
        <taxon>Araneomorphae</taxon>
        <taxon>Entelegynae</taxon>
        <taxon>Araneoidea</taxon>
        <taxon>Araneidae</taxon>
        <taxon>Argiope</taxon>
    </lineage>
</organism>
<name>A0A8T0FZG0_ARGBR</name>
<dbReference type="InterPro" id="IPR017441">
    <property type="entry name" value="Protein_kinase_ATP_BS"/>
</dbReference>
<dbReference type="PROSITE" id="PS00107">
    <property type="entry name" value="PROTEIN_KINASE_ATP"/>
    <property type="match status" value="1"/>
</dbReference>
<dbReference type="GO" id="GO:0005524">
    <property type="term" value="F:ATP binding"/>
    <property type="evidence" value="ECO:0007669"/>
    <property type="project" value="UniProtKB-UniRule"/>
</dbReference>
<dbReference type="Gene3D" id="1.10.510.10">
    <property type="entry name" value="Transferase(Phosphotransferase) domain 1"/>
    <property type="match status" value="1"/>
</dbReference>
<keyword evidence="10" id="KW-1185">Reference proteome</keyword>
<feature type="compositionally biased region" description="Acidic residues" evidence="7">
    <location>
        <begin position="383"/>
        <end position="396"/>
    </location>
</feature>
<dbReference type="Pfam" id="PF00069">
    <property type="entry name" value="Pkinase"/>
    <property type="match status" value="1"/>
</dbReference>
<evidence type="ECO:0000313" key="10">
    <source>
        <dbReference type="Proteomes" id="UP000807504"/>
    </source>
</evidence>
<keyword evidence="1" id="KW-0723">Serine/threonine-protein kinase</keyword>
<reference evidence="9" key="2">
    <citation type="submission" date="2020-06" db="EMBL/GenBank/DDBJ databases">
        <authorList>
            <person name="Sheffer M."/>
        </authorList>
    </citation>
    <scope>NUCLEOTIDE SEQUENCE</scope>
</reference>
<dbReference type="FunFam" id="3.30.200.20:FF:000042">
    <property type="entry name" value="Aurora kinase A"/>
    <property type="match status" value="1"/>
</dbReference>
<dbReference type="GO" id="GO:0004674">
    <property type="term" value="F:protein serine/threonine kinase activity"/>
    <property type="evidence" value="ECO:0007669"/>
    <property type="project" value="UniProtKB-KW"/>
</dbReference>
<evidence type="ECO:0000256" key="6">
    <source>
        <dbReference type="PROSITE-ProRule" id="PRU10141"/>
    </source>
</evidence>
<dbReference type="SMART" id="SM00220">
    <property type="entry name" value="S_TKc"/>
    <property type="match status" value="1"/>
</dbReference>
<dbReference type="PANTHER" id="PTHR24346:SF82">
    <property type="entry name" value="KP78A-RELATED"/>
    <property type="match status" value="1"/>
</dbReference>
<dbReference type="AlphaFoldDB" id="A0A8T0FZG0"/>
<evidence type="ECO:0000259" key="8">
    <source>
        <dbReference type="PROSITE" id="PS50011"/>
    </source>
</evidence>
<dbReference type="GO" id="GO:0005737">
    <property type="term" value="C:cytoplasm"/>
    <property type="evidence" value="ECO:0007669"/>
    <property type="project" value="TreeGrafter"/>
</dbReference>
<evidence type="ECO:0000256" key="3">
    <source>
        <dbReference type="ARBA" id="ARBA00022741"/>
    </source>
</evidence>
<evidence type="ECO:0000256" key="7">
    <source>
        <dbReference type="SAM" id="MobiDB-lite"/>
    </source>
</evidence>
<sequence>MQKSRNKSRFFVGKYYEISDIVLGCGSFSTVYLARHKVFGTKVALKVIDRNNIKEDYVLNNLHREAKILRKLNHPNIVNFYEEFSHNELYCIAMEHINGPDLSHYLKKQAYRRVSEKTAKVLFYQMVSAVHHMHQTNILHRDLKQENILLEYGKVIKIVDFGLSNTYQPKVQLRTHCGSLVYAAPELFQHHSVYGAGVDLWSLGVILYAMVVGSMPFEVSKDVKSSISQSNKERFLIRISKGLTEENWENMGHLSYGCSNLLENLLQPDQFKRIRIESVRQHPWFLNDDGFRKRLPQHRMDLKRKFESEIIDIMADRLHQPKARIRMHLSTREKYDRVSAMFFILQDTLVKEVLYPPKDLENSFIYQLECRRKSQSSARRELPEDEQDQECEEENGSSEYSNEQSPRNFSSSASTFVSHNFIHDVPGKPEIPGAKKDFSEMGNIANIRKRIGDGGHLEKKTSERNIHRAKPWIPKTNNLASNEKSSIPHKVEDERLMPAYTTAEHRFRSYKSNRPTRATKEHTFTEQNNSEKLSEENDYRETVDKRRELSNYSVKSNFQKEVKSLKEKFENDCAISIQNKNRRDYNLRNHRTEALTSNSVYSQPPISVKPLTVVDKYAAQQITKNERRYALRPSTIERSIKTSQTNPVHSNKSCQEYNIAPTVLSHNQKQPQVMKQRSMIIRRSNNASSSSHSNNKTTANRLQYGPQRAYAQRPTFDASKNKSNYESRKIYKVPLGVVSNREYKRHSFSNPDFIRCADGGFNQPVISTSDYPLMDMS</sequence>
<dbReference type="FunFam" id="1.10.510.10:FF:000571">
    <property type="entry name" value="Maternal embryonic leucine zipper kinase"/>
    <property type="match status" value="1"/>
</dbReference>
<dbReference type="GO" id="GO:0035556">
    <property type="term" value="P:intracellular signal transduction"/>
    <property type="evidence" value="ECO:0007669"/>
    <property type="project" value="TreeGrafter"/>
</dbReference>
<dbReference type="PROSITE" id="PS50011">
    <property type="entry name" value="PROTEIN_KINASE_DOM"/>
    <property type="match status" value="1"/>
</dbReference>
<evidence type="ECO:0000256" key="1">
    <source>
        <dbReference type="ARBA" id="ARBA00022527"/>
    </source>
</evidence>
<feature type="region of interest" description="Disordered" evidence="7">
    <location>
        <begin position="683"/>
        <end position="703"/>
    </location>
</feature>
<evidence type="ECO:0000256" key="2">
    <source>
        <dbReference type="ARBA" id="ARBA00022679"/>
    </source>
</evidence>
<keyword evidence="4 9" id="KW-0418">Kinase</keyword>
<feature type="compositionally biased region" description="Low complexity" evidence="7">
    <location>
        <begin position="684"/>
        <end position="695"/>
    </location>
</feature>
<reference evidence="9" key="1">
    <citation type="journal article" date="2020" name="bioRxiv">
        <title>Chromosome-level reference genome of the European wasp spider Argiope bruennichi: a resource for studies on range expansion and evolutionary adaptation.</title>
        <authorList>
            <person name="Sheffer M.M."/>
            <person name="Hoppe A."/>
            <person name="Krehenwinkel H."/>
            <person name="Uhl G."/>
            <person name="Kuss A.W."/>
            <person name="Jensen L."/>
            <person name="Jensen C."/>
            <person name="Gillespie R.G."/>
            <person name="Hoff K.J."/>
            <person name="Prost S."/>
        </authorList>
    </citation>
    <scope>NUCLEOTIDE SEQUENCE</scope>
</reference>
<dbReference type="InterPro" id="IPR008271">
    <property type="entry name" value="Ser/Thr_kinase_AS"/>
</dbReference>
<feature type="domain" description="Protein kinase" evidence="8">
    <location>
        <begin position="17"/>
        <end position="285"/>
    </location>
</feature>